<reference evidence="2" key="1">
    <citation type="submission" date="2023-04" db="EMBL/GenBank/DDBJ databases">
        <title>Aspergillus oryzae NBRC 4228.</title>
        <authorList>
            <person name="Ichikawa N."/>
            <person name="Sato H."/>
            <person name="Tonouchi N."/>
        </authorList>
    </citation>
    <scope>NUCLEOTIDE SEQUENCE</scope>
    <source>
        <strain evidence="2">NBRC 4228</strain>
    </source>
</reference>
<comment type="caution">
    <text evidence="2">The sequence shown here is derived from an EMBL/GenBank/DDBJ whole genome shotgun (WGS) entry which is preliminary data.</text>
</comment>
<dbReference type="EMBL" id="BSYA01000175">
    <property type="protein sequence ID" value="GMG35653.1"/>
    <property type="molecule type" value="Genomic_DNA"/>
</dbReference>
<sequence length="126" mass="13507">MTKSSNAFASQGLGSGQEEERETGRRSSKKAKCRLGQAGGLSRVPDGPFPPYRITGTGNPPAPLMNSINSATTWNPVGGKAAKFSMNETSLNEPKLDHKDPQTHPFFPSKPVTSNFHSPPSLLRNS</sequence>
<evidence type="ECO:0000313" key="3">
    <source>
        <dbReference type="Proteomes" id="UP001165205"/>
    </source>
</evidence>
<proteinExistence type="predicted"/>
<organism evidence="2 3">
    <name type="scientific">Aspergillus oryzae</name>
    <name type="common">Yellow koji mold</name>
    <dbReference type="NCBI Taxonomy" id="5062"/>
    <lineage>
        <taxon>Eukaryota</taxon>
        <taxon>Fungi</taxon>
        <taxon>Dikarya</taxon>
        <taxon>Ascomycota</taxon>
        <taxon>Pezizomycotina</taxon>
        <taxon>Eurotiomycetes</taxon>
        <taxon>Eurotiomycetidae</taxon>
        <taxon>Eurotiales</taxon>
        <taxon>Aspergillaceae</taxon>
        <taxon>Aspergillus</taxon>
        <taxon>Aspergillus subgen. Circumdati</taxon>
    </lineage>
</organism>
<dbReference type="Proteomes" id="UP001165205">
    <property type="component" value="Unassembled WGS sequence"/>
</dbReference>
<accession>A0AAN5C1S4</accession>
<dbReference type="AlphaFoldDB" id="A0AAN5C1S4"/>
<feature type="region of interest" description="Disordered" evidence="1">
    <location>
        <begin position="1"/>
        <end position="70"/>
    </location>
</feature>
<evidence type="ECO:0000256" key="1">
    <source>
        <dbReference type="SAM" id="MobiDB-lite"/>
    </source>
</evidence>
<name>A0AAN5C1S4_ASPOZ</name>
<evidence type="ECO:0000313" key="2">
    <source>
        <dbReference type="EMBL" id="GMG35653.1"/>
    </source>
</evidence>
<feature type="region of interest" description="Disordered" evidence="1">
    <location>
        <begin position="87"/>
        <end position="126"/>
    </location>
</feature>
<gene>
    <name evidence="2" type="ORF">Aory04_001084100</name>
</gene>
<protein>
    <submittedName>
        <fullName evidence="2">Unnamed protein product</fullName>
    </submittedName>
</protein>
<feature type="compositionally biased region" description="Polar residues" evidence="1">
    <location>
        <begin position="111"/>
        <end position="126"/>
    </location>
</feature>